<name>A0A7T1WSI5_9ACTN</name>
<organism evidence="1 2">
    <name type="scientific">Streptomyces bathyalis</name>
    <dbReference type="NCBI Taxonomy" id="2710756"/>
    <lineage>
        <taxon>Bacteria</taxon>
        <taxon>Bacillati</taxon>
        <taxon>Actinomycetota</taxon>
        <taxon>Actinomycetes</taxon>
        <taxon>Kitasatosporales</taxon>
        <taxon>Streptomycetaceae</taxon>
        <taxon>Streptomyces</taxon>
    </lineage>
</organism>
<reference evidence="2" key="1">
    <citation type="submission" date="2020-02" db="EMBL/GenBank/DDBJ databases">
        <title>Streptomyces sp. ASO4wet.</title>
        <authorList>
            <person name="Risdian C."/>
            <person name="Landwehr W."/>
            <person name="Schupp P."/>
            <person name="Wink J."/>
        </authorList>
    </citation>
    <scope>NUCLEOTIDE SEQUENCE [LARGE SCALE GENOMIC DNA]</scope>
    <source>
        <strain evidence="2">ASO4wet</strain>
    </source>
</reference>
<sequence length="62" mass="6578">MAQPTPARTRRCPDCDGFAVVAIDTGIRHADGSRATLRVTCQPCKGTGTVPLPTRRVVSVGR</sequence>
<dbReference type="KEGG" id="sbat:G4Z16_15550"/>
<dbReference type="RefSeq" id="WP_197351380.1">
    <property type="nucleotide sequence ID" value="NZ_CP048882.1"/>
</dbReference>
<dbReference type="AlphaFoldDB" id="A0A7T1WSI5"/>
<dbReference type="InterPro" id="IPR038500">
    <property type="entry name" value="Antitermination_sf"/>
</dbReference>
<evidence type="ECO:0000313" key="1">
    <source>
        <dbReference type="EMBL" id="QPP07571.1"/>
    </source>
</evidence>
<proteinExistence type="predicted"/>
<gene>
    <name evidence="1" type="ORF">G4Z16_15550</name>
</gene>
<accession>A0A7T1WSI5</accession>
<dbReference type="Gene3D" id="1.10.274.110">
    <property type="match status" value="1"/>
</dbReference>
<dbReference type="EMBL" id="CP048882">
    <property type="protein sequence ID" value="QPP07571.1"/>
    <property type="molecule type" value="Genomic_DNA"/>
</dbReference>
<keyword evidence="2" id="KW-1185">Reference proteome</keyword>
<protein>
    <submittedName>
        <fullName evidence="1">Uncharacterized protein</fullName>
    </submittedName>
</protein>
<evidence type="ECO:0000313" key="2">
    <source>
        <dbReference type="Proteomes" id="UP000595046"/>
    </source>
</evidence>
<dbReference type="Proteomes" id="UP000595046">
    <property type="component" value="Chromosome"/>
</dbReference>